<accession>A0A1G9GBN5</accession>
<reference evidence="3" key="1">
    <citation type="submission" date="2016-10" db="EMBL/GenBank/DDBJ databases">
        <authorList>
            <person name="Varghese N."/>
            <person name="Submissions S."/>
        </authorList>
    </citation>
    <scope>NUCLEOTIDE SEQUENCE [LARGE SCALE GENOMIC DNA]</scope>
    <source>
        <strain evidence="3">CGMCC 1.7655</strain>
    </source>
</reference>
<keyword evidence="3" id="KW-1185">Reference proteome</keyword>
<evidence type="ECO:0000313" key="3">
    <source>
        <dbReference type="Proteomes" id="UP000199555"/>
    </source>
</evidence>
<evidence type="ECO:0000256" key="1">
    <source>
        <dbReference type="SAM" id="MobiDB-lite"/>
    </source>
</evidence>
<sequence length="92" mass="10318">MSEISEHSPHDKLIRMANQIAAFFRSQPGQPEIAVAGHINDFWTYRMRMDLLAALRAGEPVDPIVQATAPHIRLPHETTEGVKPVDPLSHQE</sequence>
<dbReference type="InterPro" id="IPR021074">
    <property type="entry name" value="Formate_DH_dsu"/>
</dbReference>
<evidence type="ECO:0000313" key="2">
    <source>
        <dbReference type="EMBL" id="SDK98118.1"/>
    </source>
</evidence>
<feature type="region of interest" description="Disordered" evidence="1">
    <location>
        <begin position="70"/>
        <end position="92"/>
    </location>
</feature>
<gene>
    <name evidence="2" type="ORF">SAMN04487971_10515</name>
</gene>
<dbReference type="AlphaFoldDB" id="A0A1G9GBN5"/>
<dbReference type="STRING" id="525640.SAMN04487971_10515"/>
<dbReference type="EMBL" id="FNGE01000005">
    <property type="protein sequence ID" value="SDK98118.1"/>
    <property type="molecule type" value="Genomic_DNA"/>
</dbReference>
<name>A0A1G9GBN5_9RHOB</name>
<protein>
    <submittedName>
        <fullName evidence="2">Formate dehydrogenase subunit delta</fullName>
    </submittedName>
</protein>
<organism evidence="2 3">
    <name type="scientific">Paracoccus chinensis</name>
    <dbReference type="NCBI Taxonomy" id="525640"/>
    <lineage>
        <taxon>Bacteria</taxon>
        <taxon>Pseudomonadati</taxon>
        <taxon>Pseudomonadota</taxon>
        <taxon>Alphaproteobacteria</taxon>
        <taxon>Rhodobacterales</taxon>
        <taxon>Paracoccaceae</taxon>
        <taxon>Paracoccus</taxon>
    </lineage>
</organism>
<dbReference type="Proteomes" id="UP000199555">
    <property type="component" value="Unassembled WGS sequence"/>
</dbReference>
<dbReference type="Pfam" id="PF11390">
    <property type="entry name" value="FdsD"/>
    <property type="match status" value="1"/>
</dbReference>
<proteinExistence type="predicted"/>
<dbReference type="RefSeq" id="WP_342672009.1">
    <property type="nucleotide sequence ID" value="NZ_FNGE01000005.1"/>
</dbReference>